<sequence>MRTSNVVSMKKLPLLVQGKPIADQGGENNMGAEYRLR</sequence>
<accession>A0A7S4ZU22</accession>
<geneLocation type="plasmid" evidence="1">
    <name>pC5.7c</name>
</geneLocation>
<keyword evidence="1" id="KW-0614">Plasmid</keyword>
<protein>
    <submittedName>
        <fullName evidence="1">Uncharacterized protein</fullName>
    </submittedName>
</protein>
<dbReference type="EMBL" id="MK318969">
    <property type="protein sequence ID" value="QCL09406.1"/>
    <property type="molecule type" value="Genomic_DNA"/>
</dbReference>
<proteinExistence type="predicted"/>
<reference evidence="1" key="1">
    <citation type="submission" date="2018-12" db="EMBL/GenBank/DDBJ databases">
        <title>Three Rhizobium rhizogenes strains isolated from the same crown gall tumor carry diverse plasmids.</title>
        <authorList>
            <person name="Pulawska J."/>
            <person name="Kuzmanovic N."/>
        </authorList>
    </citation>
    <scope>NUCLEOTIDE SEQUENCE</scope>
    <source>
        <strain evidence="1">C5.7</strain>
        <plasmid evidence="1">pC5.7c</plasmid>
    </source>
</reference>
<gene>
    <name evidence="1" type="ORF">pC5.7c_539</name>
</gene>
<dbReference type="AlphaFoldDB" id="A0A7S4ZU22"/>
<organism evidence="1">
    <name type="scientific">Rhizobium rhizogenes</name>
    <name type="common">Agrobacterium rhizogenes</name>
    <dbReference type="NCBI Taxonomy" id="359"/>
    <lineage>
        <taxon>Bacteria</taxon>
        <taxon>Pseudomonadati</taxon>
        <taxon>Pseudomonadota</taxon>
        <taxon>Alphaproteobacteria</taxon>
        <taxon>Hyphomicrobiales</taxon>
        <taxon>Rhizobiaceae</taxon>
        <taxon>Rhizobium/Agrobacterium group</taxon>
        <taxon>Rhizobium</taxon>
    </lineage>
</organism>
<evidence type="ECO:0000313" key="1">
    <source>
        <dbReference type="EMBL" id="QCL09406.1"/>
    </source>
</evidence>
<name>A0A7S4ZU22_RHIRH</name>